<dbReference type="PANTHER" id="PTHR33498:SF1">
    <property type="entry name" value="TRANSPOSASE FOR INSERTION SEQUENCE ELEMENT IS1557"/>
    <property type="match status" value="1"/>
</dbReference>
<sequence length="190" mass="22003">MQVVACDIWVPYRQVAAHYFPQAQTVIDRFHVVKLLNQLLDMERKKLRQTEQAETDFKHLKWVLFKQFSHCSADERAPLAQARCKAPLPAKLYQLHGSFHELLEEAATKPALKTSLVEWLTQARLLRCDSLSKFTKTLVNWQDSIAAFTDGRVSNVVTKGMNNYLRYMQRISFGLSNFKNMRMRILVASA</sequence>
<accession>A0A2Z3GSZ6</accession>
<dbReference type="OrthoDB" id="2110692at2"/>
<dbReference type="InterPro" id="IPR047951">
    <property type="entry name" value="Transpos_ISL3"/>
</dbReference>
<feature type="domain" description="Transposase IS204/IS1001/IS1096/IS1165 DDE" evidence="1">
    <location>
        <begin position="2"/>
        <end position="185"/>
    </location>
</feature>
<dbReference type="EMBL" id="CP029145">
    <property type="protein sequence ID" value="AWM31790.1"/>
    <property type="molecule type" value="Genomic_DNA"/>
</dbReference>
<dbReference type="AlphaFoldDB" id="A0A2Z3GSZ6"/>
<dbReference type="PANTHER" id="PTHR33498">
    <property type="entry name" value="TRANSPOSASE FOR INSERTION SEQUENCE ELEMENT IS1557"/>
    <property type="match status" value="1"/>
</dbReference>
<name>A0A2Z3GSZ6_9BACT</name>
<gene>
    <name evidence="2" type="ORF">DDQ68_02715</name>
</gene>
<organism evidence="2 3">
    <name type="scientific">Hymenobacter nivis</name>
    <dbReference type="NCBI Taxonomy" id="1850093"/>
    <lineage>
        <taxon>Bacteria</taxon>
        <taxon>Pseudomonadati</taxon>
        <taxon>Bacteroidota</taxon>
        <taxon>Cytophagia</taxon>
        <taxon>Cytophagales</taxon>
        <taxon>Hymenobacteraceae</taxon>
        <taxon>Hymenobacter</taxon>
    </lineage>
</organism>
<dbReference type="KEGG" id="hnv:DDQ68_02715"/>
<proteinExistence type="predicted"/>
<keyword evidence="3" id="KW-1185">Reference proteome</keyword>
<dbReference type="Pfam" id="PF01610">
    <property type="entry name" value="DDE_Tnp_ISL3"/>
    <property type="match status" value="1"/>
</dbReference>
<evidence type="ECO:0000313" key="3">
    <source>
        <dbReference type="Proteomes" id="UP000245999"/>
    </source>
</evidence>
<dbReference type="InterPro" id="IPR002560">
    <property type="entry name" value="Transposase_DDE"/>
</dbReference>
<evidence type="ECO:0000259" key="1">
    <source>
        <dbReference type="Pfam" id="PF01610"/>
    </source>
</evidence>
<evidence type="ECO:0000313" key="2">
    <source>
        <dbReference type="EMBL" id="AWM31790.1"/>
    </source>
</evidence>
<protein>
    <recommendedName>
        <fullName evidence="1">Transposase IS204/IS1001/IS1096/IS1165 DDE domain-containing protein</fullName>
    </recommendedName>
</protein>
<reference evidence="3" key="1">
    <citation type="submission" date="2018-04" db="EMBL/GenBank/DDBJ databases">
        <title>Complete genome of Antarctic heterotrophic bacterium Hymenobacter nivis.</title>
        <authorList>
            <person name="Terashima M."/>
        </authorList>
    </citation>
    <scope>NUCLEOTIDE SEQUENCE [LARGE SCALE GENOMIC DNA]</scope>
    <source>
        <strain evidence="3">NBRC 111535</strain>
    </source>
</reference>
<dbReference type="Proteomes" id="UP000245999">
    <property type="component" value="Chromosome"/>
</dbReference>